<evidence type="ECO:0000313" key="3">
    <source>
        <dbReference type="EMBL" id="ADJ22556.1"/>
    </source>
</evidence>
<evidence type="ECO:0000259" key="2">
    <source>
        <dbReference type="Pfam" id="PF00561"/>
    </source>
</evidence>
<dbReference type="GO" id="GO:0016787">
    <property type="term" value="F:hydrolase activity"/>
    <property type="evidence" value="ECO:0007669"/>
    <property type="project" value="UniProtKB-KW"/>
</dbReference>
<dbReference type="PANTHER" id="PTHR32268">
    <property type="entry name" value="HOMOSERINE O-ACETYLTRANSFERASE"/>
    <property type="match status" value="1"/>
</dbReference>
<feature type="active site" evidence="1">
    <location>
        <position position="295"/>
    </location>
</feature>
<dbReference type="Proteomes" id="UP000002033">
    <property type="component" value="Chromosome"/>
</dbReference>
<dbReference type="PIRSF" id="PIRSF000443">
    <property type="entry name" value="Homoser_Ac_trans"/>
    <property type="match status" value="1"/>
</dbReference>
<dbReference type="InterPro" id="IPR008220">
    <property type="entry name" value="HAT_MetX-like"/>
</dbReference>
<dbReference type="Pfam" id="PF00561">
    <property type="entry name" value="Abhydrolase_1"/>
    <property type="match status" value="1"/>
</dbReference>
<feature type="active site" evidence="1">
    <location>
        <position position="324"/>
    </location>
</feature>
<dbReference type="HOGENOM" id="CLU_028760_2_0_5"/>
<dbReference type="InterPro" id="IPR029058">
    <property type="entry name" value="AB_hydrolase_fold"/>
</dbReference>
<proteinExistence type="predicted"/>
<keyword evidence="3" id="KW-0378">Hydrolase</keyword>
<dbReference type="GO" id="GO:0016747">
    <property type="term" value="F:acyltransferase activity, transferring groups other than amino-acyl groups"/>
    <property type="evidence" value="ECO:0007669"/>
    <property type="project" value="InterPro"/>
</dbReference>
<dbReference type="SUPFAM" id="SSF53474">
    <property type="entry name" value="alpha/beta-Hydrolases"/>
    <property type="match status" value="1"/>
</dbReference>
<dbReference type="NCBIfam" id="NF005757">
    <property type="entry name" value="PRK07581.1"/>
    <property type="match status" value="1"/>
</dbReference>
<evidence type="ECO:0000313" key="4">
    <source>
        <dbReference type="Proteomes" id="UP000002033"/>
    </source>
</evidence>
<dbReference type="OrthoDB" id="9800754at2"/>
<evidence type="ECO:0000256" key="1">
    <source>
        <dbReference type="PIRSR" id="PIRSR000443-1"/>
    </source>
</evidence>
<dbReference type="PANTHER" id="PTHR32268:SF15">
    <property type="entry name" value="HOMOSERINE ACETYLTRANSFERASE FAMILY PROTEIN (AFU_ORTHOLOGUE AFUA_1G15350)"/>
    <property type="match status" value="1"/>
</dbReference>
<feature type="domain" description="AB hydrolase-1" evidence="2">
    <location>
        <begin position="73"/>
        <end position="328"/>
    </location>
</feature>
<dbReference type="RefSeq" id="WP_013214771.1">
    <property type="nucleotide sequence ID" value="NC_014313.1"/>
</dbReference>
<gene>
    <name evidence="3" type="ordered locus">Hden_0737</name>
</gene>
<dbReference type="eggNOG" id="COG2021">
    <property type="taxonomic scope" value="Bacteria"/>
</dbReference>
<reference evidence="4" key="1">
    <citation type="journal article" date="2011" name="J. Bacteriol.">
        <title>Genome sequences of eight morphologically diverse alphaproteobacteria.</title>
        <authorList>
            <consortium name="US DOE Joint Genome Institute"/>
            <person name="Brown P.J."/>
            <person name="Kysela D.T."/>
            <person name="Buechlein A."/>
            <person name="Hemmerich C."/>
            <person name="Brun Y.V."/>
        </authorList>
    </citation>
    <scope>NUCLEOTIDE SEQUENCE [LARGE SCALE GENOMIC DNA]</scope>
    <source>
        <strain evidence="4">ATCC 51888 / DSM 1869 / NCIB 11706 / TK 0415</strain>
    </source>
</reference>
<sequence length="348" mass="37437">MSDRSYYSQAFHGPFETFDLGHIDLESGYRLRGAKIAYRTIGSLSAAKDNAILFPTWYSGTSGIIEQAYVGSGRALDPGKYFIIIANQIGNGLSSSPSNTAAPFGAAGFPSISIGDDVNAQHALLTRQFGISELQLVLGGSMGAQQTYEWVVRYPDFVKRAAPIAGTARATAHNKLLVQTFIDAITSDPNWNSGSYAQSSSVHRGLSRHARAFAASGFTPKLYATEGWRGIGFTSSDDFVTAFVEAHFAPQDANNLLVMLRKWQNGDASRNTGGCLKTALSKITAKVSVLAIAEDHFFPLADIEAEQQMIATSELKKISSPWGHLALFGTDPSYNLAIDTHLNALLSA</sequence>
<dbReference type="Gene3D" id="3.40.50.1820">
    <property type="entry name" value="alpha/beta hydrolase"/>
    <property type="match status" value="1"/>
</dbReference>
<protein>
    <submittedName>
        <fullName evidence="3">Alpha/beta hydrolase fold protein</fullName>
    </submittedName>
</protein>
<dbReference type="InterPro" id="IPR000073">
    <property type="entry name" value="AB_hydrolase_1"/>
</dbReference>
<keyword evidence="4" id="KW-1185">Reference proteome</keyword>
<dbReference type="STRING" id="582899.Hden_0737"/>
<name>D8JTJ4_HYPDA</name>
<accession>D8JTJ4</accession>
<dbReference type="AlphaFoldDB" id="D8JTJ4"/>
<dbReference type="KEGG" id="hdn:Hden_0737"/>
<organism evidence="3 4">
    <name type="scientific">Hyphomicrobium denitrificans (strain ATCC 51888 / DSM 1869 / NCIMB 11706 / TK 0415)</name>
    <dbReference type="NCBI Taxonomy" id="582899"/>
    <lineage>
        <taxon>Bacteria</taxon>
        <taxon>Pseudomonadati</taxon>
        <taxon>Pseudomonadota</taxon>
        <taxon>Alphaproteobacteria</taxon>
        <taxon>Hyphomicrobiales</taxon>
        <taxon>Hyphomicrobiaceae</taxon>
        <taxon>Hyphomicrobium</taxon>
    </lineage>
</organism>
<dbReference type="EMBL" id="CP002083">
    <property type="protein sequence ID" value="ADJ22556.1"/>
    <property type="molecule type" value="Genomic_DNA"/>
</dbReference>
<feature type="active site" description="Nucleophile" evidence="1">
    <location>
        <position position="141"/>
    </location>
</feature>